<name>A0A0G0P946_9BACT</name>
<evidence type="ECO:0000313" key="2">
    <source>
        <dbReference type="Proteomes" id="UP000034081"/>
    </source>
</evidence>
<dbReference type="EMBL" id="LBVL01000003">
    <property type="protein sequence ID" value="KKQ85846.1"/>
    <property type="molecule type" value="Genomic_DNA"/>
</dbReference>
<reference evidence="1 2" key="1">
    <citation type="journal article" date="2015" name="Nature">
        <title>rRNA introns, odd ribosomes, and small enigmatic genomes across a large radiation of phyla.</title>
        <authorList>
            <person name="Brown C.T."/>
            <person name="Hug L.A."/>
            <person name="Thomas B.C."/>
            <person name="Sharon I."/>
            <person name="Castelle C.J."/>
            <person name="Singh A."/>
            <person name="Wilkins M.J."/>
            <person name="Williams K.H."/>
            <person name="Banfield J.F."/>
        </authorList>
    </citation>
    <scope>NUCLEOTIDE SEQUENCE [LARGE SCALE GENOMIC DNA]</scope>
</reference>
<dbReference type="Proteomes" id="UP000034081">
    <property type="component" value="Unassembled WGS sequence"/>
</dbReference>
<evidence type="ECO:0000313" key="1">
    <source>
        <dbReference type="EMBL" id="KKQ85846.1"/>
    </source>
</evidence>
<organism evidence="1 2">
    <name type="scientific">Candidatus Woesebacteria bacterium GW2011_GWB1_38_8</name>
    <dbReference type="NCBI Taxonomy" id="1618570"/>
    <lineage>
        <taxon>Bacteria</taxon>
        <taxon>Candidatus Woeseibacteriota</taxon>
    </lineage>
</organism>
<dbReference type="STRING" id="1618570.UT08_C0003G0009"/>
<accession>A0A0G0P946</accession>
<gene>
    <name evidence="1" type="ORF">UT08_C0003G0009</name>
</gene>
<comment type="caution">
    <text evidence="1">The sequence shown here is derived from an EMBL/GenBank/DDBJ whole genome shotgun (WGS) entry which is preliminary data.</text>
</comment>
<sequence length="83" mass="9289">MKLISSKNFLFLLAALLVVALGIMALYSYNKPKPKSQNTFNIELNQIKSQSGSDSLEAIEKDVNDTELNDIDKELQSIDNELN</sequence>
<protein>
    <submittedName>
        <fullName evidence="1">Uncharacterized protein</fullName>
    </submittedName>
</protein>
<proteinExistence type="predicted"/>
<dbReference type="AlphaFoldDB" id="A0A0G0P946"/>